<protein>
    <submittedName>
        <fullName evidence="1">ABC transporter substrate binding protein</fullName>
    </submittedName>
</protein>
<keyword evidence="2" id="KW-1185">Reference proteome</keyword>
<accession>A0A0P1MRG8</accession>
<dbReference type="AlphaFoldDB" id="A0A0P1MRG8"/>
<organism evidence="1 2">
    <name type="scientific">Candidatus Chryseopegocella kryptomonas</name>
    <dbReference type="NCBI Taxonomy" id="1633643"/>
    <lineage>
        <taxon>Bacteria</taxon>
        <taxon>Pseudomonadati</taxon>
        <taxon>Candidatus Kryptoniota</taxon>
        <taxon>Candidatus Chryseopegocella</taxon>
    </lineage>
</organism>
<evidence type="ECO:0000313" key="1">
    <source>
        <dbReference type="EMBL" id="CUS98318.1"/>
    </source>
</evidence>
<dbReference type="InterPro" id="IPR007487">
    <property type="entry name" value="ABC_transpt-TYRBP-like"/>
</dbReference>
<sequence>MKKAIILLALFLFNFVALSQRATPLQYLYMMKSFKPTTQKVGILCELDKNPGIVDKLQRSAFSAGIKIFIADVKELKDVSQKFAELMKNGVDFIWIIDEKDVSAHPIAREYIFKNSLLNKIPVAVPDPELVKEGGLFSLEVSGEEIKVFVNNKIANALQINIPENYKERVQYVAN</sequence>
<evidence type="ECO:0000313" key="2">
    <source>
        <dbReference type="Proteomes" id="UP000199197"/>
    </source>
</evidence>
<dbReference type="Proteomes" id="UP000199197">
    <property type="component" value="Unassembled WGS sequence"/>
</dbReference>
<dbReference type="OrthoDB" id="9791084at2"/>
<dbReference type="EMBL" id="CZVW01000004">
    <property type="protein sequence ID" value="CUS98318.1"/>
    <property type="molecule type" value="Genomic_DNA"/>
</dbReference>
<reference evidence="2" key="1">
    <citation type="submission" date="2015-11" db="EMBL/GenBank/DDBJ databases">
        <authorList>
            <person name="Varghese N."/>
        </authorList>
    </citation>
    <scope>NUCLEOTIDE SEQUENCE [LARGE SCALE GENOMIC DNA]</scope>
    <source>
        <strain evidence="2">JGI-23</strain>
    </source>
</reference>
<name>A0A0P1MRG8_9BACT</name>
<dbReference type="PANTHER" id="PTHR35271:SF1">
    <property type="entry name" value="ABC TRANSPORTER, SUBSTRATE-BINDING LIPOPROTEIN"/>
    <property type="match status" value="1"/>
</dbReference>
<proteinExistence type="predicted"/>
<dbReference type="Gene3D" id="3.40.50.2300">
    <property type="match status" value="1"/>
</dbReference>
<gene>
    <name evidence="1" type="ORF">JGI23_00459</name>
</gene>
<dbReference type="RefSeq" id="WP_092347853.1">
    <property type="nucleotide sequence ID" value="NZ_CZVW01000004.1"/>
</dbReference>
<dbReference type="Pfam" id="PF04392">
    <property type="entry name" value="ABC_sub_bind"/>
    <property type="match status" value="1"/>
</dbReference>
<dbReference type="PANTHER" id="PTHR35271">
    <property type="entry name" value="ABC TRANSPORTER, SUBSTRATE-BINDING LIPOPROTEIN-RELATED"/>
    <property type="match status" value="1"/>
</dbReference>